<dbReference type="PATRIC" id="fig|1227739.3.peg.252"/>
<keyword evidence="1" id="KW-0614">Plasmid</keyword>
<name>W8F173_9BACT</name>
<dbReference type="EMBL" id="CP007144">
    <property type="protein sequence ID" value="AHJ95565.1"/>
    <property type="molecule type" value="Genomic_DNA"/>
</dbReference>
<dbReference type="KEGG" id="hsw:Hsw_PA0232"/>
<dbReference type="Proteomes" id="UP000019423">
    <property type="component" value="Plasmid pHsw1"/>
</dbReference>
<evidence type="ECO:0000313" key="2">
    <source>
        <dbReference type="Proteomes" id="UP000019423"/>
    </source>
</evidence>
<keyword evidence="2" id="KW-1185">Reference proteome</keyword>
<accession>W8F173</accession>
<evidence type="ECO:0000313" key="1">
    <source>
        <dbReference type="EMBL" id="AHJ95565.1"/>
    </source>
</evidence>
<dbReference type="AlphaFoldDB" id="W8F173"/>
<dbReference type="OrthoDB" id="983073at2"/>
<organism evidence="1 2">
    <name type="scientific">Hymenobacter swuensis DY53</name>
    <dbReference type="NCBI Taxonomy" id="1227739"/>
    <lineage>
        <taxon>Bacteria</taxon>
        <taxon>Pseudomonadati</taxon>
        <taxon>Bacteroidota</taxon>
        <taxon>Cytophagia</taxon>
        <taxon>Cytophagales</taxon>
        <taxon>Hymenobacteraceae</taxon>
        <taxon>Hymenobacter</taxon>
    </lineage>
</organism>
<dbReference type="HOGENOM" id="CLU_2553663_0_0_10"/>
<geneLocation type="plasmid" evidence="1 2">
    <name>pHsw1</name>
</geneLocation>
<sequence length="82" mass="9080">MTSLPLLLVEGIAVDVTSAGDPVREVVLAQLTPDKVKAITVLEREPEGVYVNKAFTGWIIISLADKPLRKVLRRMEKRAQQP</sequence>
<reference evidence="1 2" key="1">
    <citation type="submission" date="2014-01" db="EMBL/GenBank/DDBJ databases">
        <title>Complete sequence of plasmid1 of ionizing-radiation resistance bacterium Hymenobacter swuensis DY53.</title>
        <authorList>
            <person name="Jung J.-H."/>
            <person name="Jeong S.-W."/>
            <person name="Joe M.-H."/>
            <person name="Cho y.-j."/>
            <person name="Kim M.-K."/>
            <person name="Lim S.-Y."/>
        </authorList>
    </citation>
    <scope>NUCLEOTIDE SEQUENCE [LARGE SCALE GENOMIC DNA]</scope>
    <source>
        <strain evidence="1 2">DY53</strain>
        <plasmid evidence="1 2">pHsw1</plasmid>
    </source>
</reference>
<gene>
    <name evidence="1" type="ORF">Hsw_PA0232</name>
</gene>
<dbReference type="RefSeq" id="WP_044000467.1">
    <property type="nucleotide sequence ID" value="NZ_CP007144.1"/>
</dbReference>
<protein>
    <submittedName>
        <fullName evidence="1">Uncharacterized protein</fullName>
    </submittedName>
</protein>
<proteinExistence type="predicted"/>